<dbReference type="EMBL" id="HBUE01319977">
    <property type="protein sequence ID" value="CAG6587510.1"/>
    <property type="molecule type" value="Transcribed_RNA"/>
</dbReference>
<accession>A0A8D8P331</accession>
<evidence type="ECO:0000313" key="1">
    <source>
        <dbReference type="EMBL" id="CAG6587512.1"/>
    </source>
</evidence>
<dbReference type="EMBL" id="HBUE01319981">
    <property type="protein sequence ID" value="CAG6587512.1"/>
    <property type="molecule type" value="Transcribed_RNA"/>
</dbReference>
<sequence length="192" mass="21315">MQMFRPTPTKQKDVPHAAHRMHSLLLDLAAGKPPVAVVFTSKRYTVLQKVHKLVLEGELQWPQHRRFRRLELQRHKVTAGHEALREGTGPRAGHVEHSVVTRPGNGPAAKPRDHVGAVLAEADHRPLVAVLVHRQAINVLANGHLPQRAVPDAQHSAAVLLGLELQLLIVDGSEGRRQLELHDGDPHLEARR</sequence>
<dbReference type="EMBL" id="HBUE01213470">
    <property type="protein sequence ID" value="CAG6535524.1"/>
    <property type="molecule type" value="Transcribed_RNA"/>
</dbReference>
<organism evidence="1">
    <name type="scientific">Culex pipiens</name>
    <name type="common">House mosquito</name>
    <dbReference type="NCBI Taxonomy" id="7175"/>
    <lineage>
        <taxon>Eukaryota</taxon>
        <taxon>Metazoa</taxon>
        <taxon>Ecdysozoa</taxon>
        <taxon>Arthropoda</taxon>
        <taxon>Hexapoda</taxon>
        <taxon>Insecta</taxon>
        <taxon>Pterygota</taxon>
        <taxon>Neoptera</taxon>
        <taxon>Endopterygota</taxon>
        <taxon>Diptera</taxon>
        <taxon>Nematocera</taxon>
        <taxon>Culicoidea</taxon>
        <taxon>Culicidae</taxon>
        <taxon>Culicinae</taxon>
        <taxon>Culicini</taxon>
        <taxon>Culex</taxon>
        <taxon>Culex</taxon>
    </lineage>
</organism>
<dbReference type="AlphaFoldDB" id="A0A8D8P331"/>
<reference evidence="1" key="1">
    <citation type="submission" date="2021-05" db="EMBL/GenBank/DDBJ databases">
        <authorList>
            <person name="Alioto T."/>
            <person name="Alioto T."/>
            <person name="Gomez Garrido J."/>
        </authorList>
    </citation>
    <scope>NUCLEOTIDE SEQUENCE</scope>
</reference>
<dbReference type="EMBL" id="HBUE01213474">
    <property type="protein sequence ID" value="CAG6535526.1"/>
    <property type="molecule type" value="Transcribed_RNA"/>
</dbReference>
<name>A0A8D8P331_CULPI</name>
<proteinExistence type="predicted"/>
<protein>
    <submittedName>
        <fullName evidence="1">(northern house mosquito) hypothetical protein</fullName>
    </submittedName>
</protein>